<dbReference type="SUPFAM" id="SSF55729">
    <property type="entry name" value="Acyl-CoA N-acyltransferases (Nat)"/>
    <property type="match status" value="1"/>
</dbReference>
<dbReference type="AlphaFoldDB" id="A0A382BII1"/>
<dbReference type="EMBL" id="UINC01029746">
    <property type="protein sequence ID" value="SVB12983.1"/>
    <property type="molecule type" value="Genomic_DNA"/>
</dbReference>
<dbReference type="InterPro" id="IPR038740">
    <property type="entry name" value="BioF2-like_GNAT_dom"/>
</dbReference>
<dbReference type="InterPro" id="IPR016181">
    <property type="entry name" value="Acyl_CoA_acyltransferase"/>
</dbReference>
<accession>A0A382BII1</accession>
<feature type="domain" description="BioF2-like acetyltransferase" evidence="1">
    <location>
        <begin position="173"/>
        <end position="320"/>
    </location>
</feature>
<organism evidence="2">
    <name type="scientific">marine metagenome</name>
    <dbReference type="NCBI Taxonomy" id="408172"/>
    <lineage>
        <taxon>unclassified sequences</taxon>
        <taxon>metagenomes</taxon>
        <taxon>ecological metagenomes</taxon>
    </lineage>
</organism>
<evidence type="ECO:0000313" key="2">
    <source>
        <dbReference type="EMBL" id="SVB12983.1"/>
    </source>
</evidence>
<sequence>MEERQWLTNVTWEQLSTVLHEVNCDNFSPFLSEGFLKAWFSQKTFPVHMFLLYEQSTVSHFALIGESFKKKYGLTFKLAHINQTGCSDNDQVWIEYNTSFGLPENQNRFFDLLLKELKSQNFDILNVSMTCEFLFPKKYLNDLRNDAHISYGFRRSLSPELNIEQLISRLSANSRSKLRRSIKEVHLRFGPIKVTIAECLEQKLLFLEQLEILHIKRWGDSTFGSGFENKVFKGTLKNFLISNGKLCEIAKVTAGDALLGYTLNFVKKDAVFFYCSGVNLEFASKHIKPGYILHLALMEYYAQQGLSWYDFMGGASQYKQTLSNDTVVFHSLQIPTMTFKGVLTRLRNYLANAAVTLAKHARPSQGSHLL</sequence>
<evidence type="ECO:0000259" key="1">
    <source>
        <dbReference type="Pfam" id="PF13480"/>
    </source>
</evidence>
<dbReference type="Pfam" id="PF13480">
    <property type="entry name" value="Acetyltransf_6"/>
    <property type="match status" value="1"/>
</dbReference>
<name>A0A382BII1_9ZZZZ</name>
<gene>
    <name evidence="2" type="ORF">METZ01_LOCUS165837</name>
</gene>
<reference evidence="2" key="1">
    <citation type="submission" date="2018-05" db="EMBL/GenBank/DDBJ databases">
        <authorList>
            <person name="Lanie J.A."/>
            <person name="Ng W.-L."/>
            <person name="Kazmierczak K.M."/>
            <person name="Andrzejewski T.M."/>
            <person name="Davidsen T.M."/>
            <person name="Wayne K.J."/>
            <person name="Tettelin H."/>
            <person name="Glass J.I."/>
            <person name="Rusch D."/>
            <person name="Podicherti R."/>
            <person name="Tsui H.-C.T."/>
            <person name="Winkler M.E."/>
        </authorList>
    </citation>
    <scope>NUCLEOTIDE SEQUENCE</scope>
</reference>
<dbReference type="Gene3D" id="3.40.630.30">
    <property type="match status" value="1"/>
</dbReference>
<proteinExistence type="predicted"/>
<protein>
    <recommendedName>
        <fullName evidence="1">BioF2-like acetyltransferase domain-containing protein</fullName>
    </recommendedName>
</protein>